<gene>
    <name evidence="2" type="ordered locus">GSU2479</name>
</gene>
<evidence type="ECO:0000256" key="1">
    <source>
        <dbReference type="SAM" id="MobiDB-lite"/>
    </source>
</evidence>
<dbReference type="EnsemblBacteria" id="AAR35852">
    <property type="protein sequence ID" value="AAR35852"/>
    <property type="gene ID" value="GSU2479"/>
</dbReference>
<accession>Q74AB1</accession>
<dbReference type="Proteomes" id="UP000000577">
    <property type="component" value="Chromosome"/>
</dbReference>
<evidence type="ECO:0000313" key="3">
    <source>
        <dbReference type="Proteomes" id="UP000000577"/>
    </source>
</evidence>
<reference evidence="2 3" key="1">
    <citation type="journal article" date="2003" name="Science">
        <title>Genome of Geobacter sulfurreducens: metal reduction in subsurface environments.</title>
        <authorList>
            <person name="Methe B.A."/>
            <person name="Nelson K.E."/>
            <person name="Eisen J.A."/>
            <person name="Paulsen I.T."/>
            <person name="Nelson W."/>
            <person name="Heidelberg J.F."/>
            <person name="Wu D."/>
            <person name="Wu M."/>
            <person name="Ward N."/>
            <person name="Beanan M.J."/>
            <person name="Dodson R.J."/>
            <person name="Madupu R."/>
            <person name="Brinkac L.M."/>
            <person name="Daugherty S.C."/>
            <person name="DeBoy R.T."/>
            <person name="Durkin A.S."/>
            <person name="Gwinn M."/>
            <person name="Kolonay J.F."/>
            <person name="Sullivan S.A."/>
            <person name="Haft D.H."/>
            <person name="Selengut J."/>
            <person name="Davidsen T.M."/>
            <person name="Zafar N."/>
            <person name="White O."/>
            <person name="Tran B."/>
            <person name="Romero C."/>
            <person name="Forberger H.A."/>
            <person name="Weidman J."/>
            <person name="Khouri H."/>
            <person name="Feldblyum T.V."/>
            <person name="Utterback T.R."/>
            <person name="Van Aken S.E."/>
            <person name="Lovley D.R."/>
            <person name="Fraser C.M."/>
        </authorList>
    </citation>
    <scope>NUCLEOTIDE SEQUENCE [LARGE SCALE GENOMIC DNA]</scope>
    <source>
        <strain evidence="3">ATCC 51573 / DSM 12127 / PCA</strain>
    </source>
</reference>
<dbReference type="PATRIC" id="fig|243231.5.peg.2504"/>
<dbReference type="AlphaFoldDB" id="Q74AB1"/>
<name>Q74AB1_GEOSL</name>
<dbReference type="HOGENOM" id="CLU_3270638_0_0_7"/>
<sequence length="41" mass="4474">MSRPVGTEKTIQQNAARHRLHCPLTNAPVRNAIRAGPGEKP</sequence>
<organism evidence="2 3">
    <name type="scientific">Geobacter sulfurreducens (strain ATCC 51573 / DSM 12127 / PCA)</name>
    <dbReference type="NCBI Taxonomy" id="243231"/>
    <lineage>
        <taxon>Bacteria</taxon>
        <taxon>Pseudomonadati</taxon>
        <taxon>Thermodesulfobacteriota</taxon>
        <taxon>Desulfuromonadia</taxon>
        <taxon>Geobacterales</taxon>
        <taxon>Geobacteraceae</taxon>
        <taxon>Geobacter</taxon>
    </lineage>
</organism>
<protein>
    <submittedName>
        <fullName evidence="2">Uncharacterized protein</fullName>
    </submittedName>
</protein>
<feature type="region of interest" description="Disordered" evidence="1">
    <location>
        <begin position="1"/>
        <end position="41"/>
    </location>
</feature>
<dbReference type="KEGG" id="gsu:GSU2479"/>
<dbReference type="InParanoid" id="Q74AB1"/>
<evidence type="ECO:0000313" key="2">
    <source>
        <dbReference type="EMBL" id="AAR35852.1"/>
    </source>
</evidence>
<reference evidence="2 3" key="2">
    <citation type="journal article" date="2012" name="BMC Genomics">
        <title>Comparative genomic analysis of Geobacter sulfurreducens KN400, a strain with enhanced capacity for extracellular electron transfer and electricity production.</title>
        <authorList>
            <person name="Butler J.E."/>
            <person name="Young N.D."/>
            <person name="Aklujkar M."/>
            <person name="Lovley D.R."/>
        </authorList>
    </citation>
    <scope>NUCLEOTIDE SEQUENCE [LARGE SCALE GENOMIC DNA]</scope>
    <source>
        <strain evidence="3">ATCC 51573 / DSM 12127 / PCA</strain>
    </source>
</reference>
<keyword evidence="3" id="KW-1185">Reference proteome</keyword>
<dbReference type="STRING" id="243231.GSU2479"/>
<dbReference type="EMBL" id="AE017180">
    <property type="protein sequence ID" value="AAR35852.1"/>
    <property type="molecule type" value="Genomic_DNA"/>
</dbReference>
<proteinExistence type="predicted"/>